<keyword evidence="4" id="KW-0238">DNA-binding</keyword>
<dbReference type="GO" id="GO:0030170">
    <property type="term" value="F:pyridoxal phosphate binding"/>
    <property type="evidence" value="ECO:0007669"/>
    <property type="project" value="InterPro"/>
</dbReference>
<dbReference type="AlphaFoldDB" id="A0A0D0TJQ9"/>
<comment type="similarity">
    <text evidence="1">In the C-terminal section; belongs to the class-I pyridoxal-phosphate-dependent aminotransferase family.</text>
</comment>
<dbReference type="InterPro" id="IPR004839">
    <property type="entry name" value="Aminotransferase_I/II_large"/>
</dbReference>
<dbReference type="InterPro" id="IPR015421">
    <property type="entry name" value="PyrdxlP-dep_Trfase_major"/>
</dbReference>
<dbReference type="SMART" id="SM00345">
    <property type="entry name" value="HTH_GNTR"/>
    <property type="match status" value="1"/>
</dbReference>
<dbReference type="InterPro" id="IPR015424">
    <property type="entry name" value="PyrdxlP-dep_Trfase"/>
</dbReference>
<evidence type="ECO:0000256" key="1">
    <source>
        <dbReference type="ARBA" id="ARBA00005384"/>
    </source>
</evidence>
<sequence length="473" mass="51298">MPSLPKYQEIYRRFRLAIDQGQLRPGERVPSVRALAQELKVARGTVEAAYQLLVSEGFFQARGQAGTVIAATLAPVKVKPLPRVPPLVSGPRPLQMGLPALDAFPRKLWARLVTRQVRRIDADSLAMGDEQGAQALRVAIASYLALYRGVECTPSQVFVCAGYAGCLTLLCDALGMVGQACWFEDPGYLHARQLLRHLGVALVPVPVDQDGLDVQQGIERGERARLAIVTPAHQSPLGVALSPTRRRALLGWARAQGSWVVEDDYDSEFRYQGQPLAALKSQDADDRVIYAGSFSKMLFPGLRLGYLVVPAALIDTFQHSAKVLQQRSAQLLQLTAADFLEQGHFTRHLKKMRGLYAQRRAMLVQALQTHCAAFLQVDEQAGGINLLARLRVQVSDVQVAEAADMAGLGVQPLSGWTLEAGREQGLLMGFTNVATPGQATDLTLKLLEILQACSAQALNGSPVSLAAQSPANC</sequence>
<dbReference type="InterPro" id="IPR051446">
    <property type="entry name" value="HTH_trans_reg/aminotransferase"/>
</dbReference>
<gene>
    <name evidence="7" type="primary">gabR_2</name>
    <name evidence="7" type="ORF">PFLU3_35360</name>
</gene>
<dbReference type="Gene3D" id="1.10.10.10">
    <property type="entry name" value="Winged helix-like DNA-binding domain superfamily/Winged helix DNA-binding domain"/>
    <property type="match status" value="1"/>
</dbReference>
<keyword evidence="3" id="KW-0805">Transcription regulation</keyword>
<organism evidence="7 8">
    <name type="scientific">Pseudomonas fluorescens</name>
    <dbReference type="NCBI Taxonomy" id="294"/>
    <lineage>
        <taxon>Bacteria</taxon>
        <taxon>Pseudomonadati</taxon>
        <taxon>Pseudomonadota</taxon>
        <taxon>Gammaproteobacteria</taxon>
        <taxon>Pseudomonadales</taxon>
        <taxon>Pseudomonadaceae</taxon>
        <taxon>Pseudomonas</taxon>
    </lineage>
</organism>
<dbReference type="InterPro" id="IPR036388">
    <property type="entry name" value="WH-like_DNA-bd_sf"/>
</dbReference>
<dbReference type="Gene3D" id="3.40.640.10">
    <property type="entry name" value="Type I PLP-dependent aspartate aminotransferase-like (Major domain)"/>
    <property type="match status" value="1"/>
</dbReference>
<evidence type="ECO:0000313" key="7">
    <source>
        <dbReference type="EMBL" id="KIR21060.1"/>
    </source>
</evidence>
<dbReference type="EMBL" id="JXCQ01000033">
    <property type="protein sequence ID" value="KIR21060.1"/>
    <property type="molecule type" value="Genomic_DNA"/>
</dbReference>
<dbReference type="PANTHER" id="PTHR46577:SF1">
    <property type="entry name" value="HTH-TYPE TRANSCRIPTIONAL REGULATORY PROTEIN GABR"/>
    <property type="match status" value="1"/>
</dbReference>
<feature type="domain" description="HTH gntR-type" evidence="6">
    <location>
        <begin position="4"/>
        <end position="72"/>
    </location>
</feature>
<keyword evidence="2" id="KW-0663">Pyridoxal phosphate</keyword>
<dbReference type="CDD" id="cd07377">
    <property type="entry name" value="WHTH_GntR"/>
    <property type="match status" value="1"/>
</dbReference>
<accession>A0A0D0TJQ9</accession>
<dbReference type="InterPro" id="IPR036390">
    <property type="entry name" value="WH_DNA-bd_sf"/>
</dbReference>
<dbReference type="PATRIC" id="fig|294.125.peg.3626"/>
<evidence type="ECO:0000259" key="6">
    <source>
        <dbReference type="PROSITE" id="PS50949"/>
    </source>
</evidence>
<reference evidence="7 8" key="1">
    <citation type="submission" date="2015-01" db="EMBL/GenBank/DDBJ databases">
        <title>Genome sequence of the beneficial rhizobacterium Pseudomonas fluorescens 2-79.</title>
        <authorList>
            <person name="Thuermer A."/>
            <person name="Daniel R."/>
        </authorList>
    </citation>
    <scope>NUCLEOTIDE SEQUENCE [LARGE SCALE GENOMIC DNA]</scope>
    <source>
        <strain evidence="7 8">2-79</strain>
    </source>
</reference>
<evidence type="ECO:0000256" key="5">
    <source>
        <dbReference type="ARBA" id="ARBA00023163"/>
    </source>
</evidence>
<proteinExistence type="inferred from homology"/>
<dbReference type="SUPFAM" id="SSF46785">
    <property type="entry name" value="Winged helix' DNA-binding domain"/>
    <property type="match status" value="1"/>
</dbReference>
<evidence type="ECO:0000256" key="4">
    <source>
        <dbReference type="ARBA" id="ARBA00023125"/>
    </source>
</evidence>
<protein>
    <submittedName>
        <fullName evidence="7">GabR_2 protein</fullName>
    </submittedName>
</protein>
<dbReference type="RefSeq" id="WP_043049874.1">
    <property type="nucleotide sequence ID" value="NZ_JXCQ01000033.1"/>
</dbReference>
<dbReference type="Pfam" id="PF00155">
    <property type="entry name" value="Aminotran_1_2"/>
    <property type="match status" value="1"/>
</dbReference>
<dbReference type="GO" id="GO:0003700">
    <property type="term" value="F:DNA-binding transcription factor activity"/>
    <property type="evidence" value="ECO:0007669"/>
    <property type="project" value="InterPro"/>
</dbReference>
<name>A0A0D0TJQ9_PSEFL</name>
<dbReference type="Proteomes" id="UP000032210">
    <property type="component" value="Unassembled WGS sequence"/>
</dbReference>
<keyword evidence="5" id="KW-0804">Transcription</keyword>
<evidence type="ECO:0000313" key="8">
    <source>
        <dbReference type="Proteomes" id="UP000032210"/>
    </source>
</evidence>
<evidence type="ECO:0000256" key="3">
    <source>
        <dbReference type="ARBA" id="ARBA00023015"/>
    </source>
</evidence>
<dbReference type="PANTHER" id="PTHR46577">
    <property type="entry name" value="HTH-TYPE TRANSCRIPTIONAL REGULATORY PROTEIN GABR"/>
    <property type="match status" value="1"/>
</dbReference>
<comment type="caution">
    <text evidence="7">The sequence shown here is derived from an EMBL/GenBank/DDBJ whole genome shotgun (WGS) entry which is preliminary data.</text>
</comment>
<dbReference type="GO" id="GO:0003677">
    <property type="term" value="F:DNA binding"/>
    <property type="evidence" value="ECO:0007669"/>
    <property type="project" value="UniProtKB-KW"/>
</dbReference>
<dbReference type="InterPro" id="IPR000524">
    <property type="entry name" value="Tscrpt_reg_HTH_GntR"/>
</dbReference>
<dbReference type="CDD" id="cd00609">
    <property type="entry name" value="AAT_like"/>
    <property type="match status" value="1"/>
</dbReference>
<dbReference type="SUPFAM" id="SSF53383">
    <property type="entry name" value="PLP-dependent transferases"/>
    <property type="match status" value="1"/>
</dbReference>
<dbReference type="Pfam" id="PF00392">
    <property type="entry name" value="GntR"/>
    <property type="match status" value="1"/>
</dbReference>
<evidence type="ECO:0000256" key="2">
    <source>
        <dbReference type="ARBA" id="ARBA00022898"/>
    </source>
</evidence>
<dbReference type="PROSITE" id="PS50949">
    <property type="entry name" value="HTH_GNTR"/>
    <property type="match status" value="1"/>
</dbReference>